<feature type="domain" description="Protein kinase" evidence="1">
    <location>
        <begin position="137"/>
        <end position="408"/>
    </location>
</feature>
<evidence type="ECO:0000259" key="1">
    <source>
        <dbReference type="PROSITE" id="PS50011"/>
    </source>
</evidence>
<dbReference type="InterPro" id="IPR011009">
    <property type="entry name" value="Kinase-like_dom_sf"/>
</dbReference>
<keyword evidence="2" id="KW-0808">Transferase</keyword>
<gene>
    <name evidence="2" type="ORF">RhiirA1_541014</name>
</gene>
<dbReference type="GO" id="GO:0004674">
    <property type="term" value="F:protein serine/threonine kinase activity"/>
    <property type="evidence" value="ECO:0007669"/>
    <property type="project" value="TreeGrafter"/>
</dbReference>
<dbReference type="Pfam" id="PF07714">
    <property type="entry name" value="PK_Tyr_Ser-Thr"/>
    <property type="match status" value="1"/>
</dbReference>
<dbReference type="PROSITE" id="PS50011">
    <property type="entry name" value="PROTEIN_KINASE_DOM"/>
    <property type="match status" value="1"/>
</dbReference>
<name>A0A2N0R5G2_9GLOM</name>
<dbReference type="InterPro" id="IPR051681">
    <property type="entry name" value="Ser/Thr_Kinases-Pseudokinases"/>
</dbReference>
<reference evidence="2 3" key="1">
    <citation type="submission" date="2017-10" db="EMBL/GenBank/DDBJ databases">
        <title>Extensive intraspecific genome diversity in a model arbuscular mycorrhizal fungus.</title>
        <authorList>
            <person name="Chen E.C.H."/>
            <person name="Morin E."/>
            <person name="Baudet D."/>
            <person name="Noel J."/>
            <person name="Ndikumana S."/>
            <person name="Charron P."/>
            <person name="St-Onge C."/>
            <person name="Giorgi J."/>
            <person name="Grigoriev I.V."/>
            <person name="Roux C."/>
            <person name="Martin F.M."/>
            <person name="Corradi N."/>
        </authorList>
    </citation>
    <scope>NUCLEOTIDE SEQUENCE [LARGE SCALE GENOMIC DNA]</scope>
    <source>
        <strain evidence="2 3">A1</strain>
    </source>
</reference>
<dbReference type="EMBL" id="LLXH01001517">
    <property type="protein sequence ID" value="PKC58552.1"/>
    <property type="molecule type" value="Genomic_DNA"/>
</dbReference>
<dbReference type="Gene3D" id="1.10.510.10">
    <property type="entry name" value="Transferase(Phosphotransferase) domain 1"/>
    <property type="match status" value="1"/>
</dbReference>
<dbReference type="VEuPathDB" id="FungiDB:FUN_003530"/>
<dbReference type="Proteomes" id="UP000232688">
    <property type="component" value="Unassembled WGS sequence"/>
</dbReference>
<dbReference type="SUPFAM" id="SSF56112">
    <property type="entry name" value="Protein kinase-like (PK-like)"/>
    <property type="match status" value="1"/>
</dbReference>
<accession>A0A2N0R5G2</accession>
<evidence type="ECO:0000313" key="2">
    <source>
        <dbReference type="EMBL" id="PKC58552.1"/>
    </source>
</evidence>
<proteinExistence type="predicted"/>
<reference evidence="2 3" key="2">
    <citation type="submission" date="2017-10" db="EMBL/GenBank/DDBJ databases">
        <title>Genome analyses suggest a sexual origin of heterokaryosis in a supposedly ancient asexual fungus.</title>
        <authorList>
            <person name="Corradi N."/>
            <person name="Sedzielewska K."/>
            <person name="Noel J."/>
            <person name="Charron P."/>
            <person name="Farinelli L."/>
            <person name="Marton T."/>
            <person name="Kruger M."/>
            <person name="Pelin A."/>
            <person name="Brachmann A."/>
            <person name="Corradi N."/>
        </authorList>
    </citation>
    <scope>NUCLEOTIDE SEQUENCE [LARGE SCALE GENOMIC DNA]</scope>
    <source>
        <strain evidence="2 3">A1</strain>
    </source>
</reference>
<evidence type="ECO:0000313" key="3">
    <source>
        <dbReference type="Proteomes" id="UP000232688"/>
    </source>
</evidence>
<dbReference type="InterPro" id="IPR001245">
    <property type="entry name" value="Ser-Thr/Tyr_kinase_cat_dom"/>
</dbReference>
<dbReference type="VEuPathDB" id="FungiDB:RhiirFUN_023350"/>
<sequence>MTSIREDIVFAAYHRAYALTDFNTQDTLDKQFEFRQQTILADKSLTKDEKSYAVKLLNKDFDKYKILDNEGTKRICENCHDECLATLYCEHCVRNYLKSKFSNWTSGNNDIDNLIQQCQMETLKPDRIVEWIPYDKLQNIEYLTKGGCSEIYTAYWIDGQYDEWDSKEKQLKRCKGHYVVLKKLENVESANKSWFEEGKSHLHISNKHNHVVQCFGITKCPSDGNYMLVMFALHNNLREYLHQNYKKLTWKRRIHIIYQIVFGVSRIHKEKAIHRDLHSGNVLFNHAKIRISDFGFCGPADKPLNSIYGNLPYIAPEVIVKMKYSFASDVYSIGMLMWEISSGQPPFVYKHDYDIALKIINGMRPRIMPGTPLKYKELMEQCWDADQTRRPDIFTLYNEIRSLYRSYLNNENEEQQTNNITSVQLNTNFSISSTNSINSFFRNSSSRVYYFKDLPEPRNATKEEQEAYHSIQFDFDLQDGMITEVKDESNKRIYFNVEGQDDLTITNPKKVKLDNNDKGDLPELTYNIIKYFQNFSTLYSCNLINRFWCRLTIPLLWENPFSITTGNYKFIETYLHNLNNDLKLKLKEYRINDNLLPSKTLSIILIL</sequence>
<dbReference type="VEuPathDB" id="FungiDB:RhiirA1_541014"/>
<dbReference type="GO" id="GO:0005524">
    <property type="term" value="F:ATP binding"/>
    <property type="evidence" value="ECO:0007669"/>
    <property type="project" value="InterPro"/>
</dbReference>
<protein>
    <submittedName>
        <fullName evidence="2">Kinase-like protein</fullName>
    </submittedName>
</protein>
<organism evidence="2 3">
    <name type="scientific">Rhizophagus irregularis</name>
    <dbReference type="NCBI Taxonomy" id="588596"/>
    <lineage>
        <taxon>Eukaryota</taxon>
        <taxon>Fungi</taxon>
        <taxon>Fungi incertae sedis</taxon>
        <taxon>Mucoromycota</taxon>
        <taxon>Glomeromycotina</taxon>
        <taxon>Glomeromycetes</taxon>
        <taxon>Glomerales</taxon>
        <taxon>Glomeraceae</taxon>
        <taxon>Rhizophagus</taxon>
    </lineage>
</organism>
<dbReference type="InterPro" id="IPR000719">
    <property type="entry name" value="Prot_kinase_dom"/>
</dbReference>
<comment type="caution">
    <text evidence="2">The sequence shown here is derived from an EMBL/GenBank/DDBJ whole genome shotgun (WGS) entry which is preliminary data.</text>
</comment>
<dbReference type="PANTHER" id="PTHR44329:SF291">
    <property type="entry name" value="PROTEIN KINASE DOMAIN-CONTAINING PROTEIN"/>
    <property type="match status" value="1"/>
</dbReference>
<dbReference type="AlphaFoldDB" id="A0A2N0R5G2"/>
<keyword evidence="2" id="KW-0418">Kinase</keyword>
<dbReference type="PANTHER" id="PTHR44329">
    <property type="entry name" value="SERINE/THREONINE-PROTEIN KINASE TNNI3K-RELATED"/>
    <property type="match status" value="1"/>
</dbReference>